<dbReference type="Pfam" id="PF10212">
    <property type="entry name" value="PPP1R21_helical"/>
    <property type="match status" value="1"/>
</dbReference>
<feature type="non-terminal residue" evidence="2">
    <location>
        <position position="50"/>
    </location>
</feature>
<dbReference type="AlphaFoldDB" id="A0ABD0PSM0"/>
<dbReference type="PANTHER" id="PTHR21448:SF0">
    <property type="entry name" value="PROTEIN PHOSPHATASE 1 REGULATORY SUBUNIT 21"/>
    <property type="match status" value="1"/>
</dbReference>
<dbReference type="PANTHER" id="PTHR21448">
    <property type="entry name" value="SMOOTH MUSCLE MYOSIN HEAVY CHAIN-RELATED"/>
    <property type="match status" value="1"/>
</dbReference>
<organism evidence="2 3">
    <name type="scientific">Cirrhinus mrigala</name>
    <name type="common">Mrigala</name>
    <dbReference type="NCBI Taxonomy" id="683832"/>
    <lineage>
        <taxon>Eukaryota</taxon>
        <taxon>Metazoa</taxon>
        <taxon>Chordata</taxon>
        <taxon>Craniata</taxon>
        <taxon>Vertebrata</taxon>
        <taxon>Euteleostomi</taxon>
        <taxon>Actinopterygii</taxon>
        <taxon>Neopterygii</taxon>
        <taxon>Teleostei</taxon>
        <taxon>Ostariophysi</taxon>
        <taxon>Cypriniformes</taxon>
        <taxon>Cyprinidae</taxon>
        <taxon>Labeoninae</taxon>
        <taxon>Labeonini</taxon>
        <taxon>Cirrhinus</taxon>
    </lineage>
</organism>
<reference evidence="2 3" key="1">
    <citation type="submission" date="2024-05" db="EMBL/GenBank/DDBJ databases">
        <title>Genome sequencing and assembly of Indian major carp, Cirrhinus mrigala (Hamilton, 1822).</title>
        <authorList>
            <person name="Mohindra V."/>
            <person name="Chowdhury L.M."/>
            <person name="Lal K."/>
            <person name="Jena J.K."/>
        </authorList>
    </citation>
    <scope>NUCLEOTIDE SEQUENCE [LARGE SCALE GENOMIC DNA]</scope>
    <source>
        <strain evidence="2">CM1030</strain>
        <tissue evidence="2">Blood</tissue>
    </source>
</reference>
<accession>A0ABD0PSM0</accession>
<feature type="domain" description="Protein phosphatase 1 regulatory subunit 21 six-helix bundle" evidence="1">
    <location>
        <begin position="6"/>
        <end position="50"/>
    </location>
</feature>
<name>A0ABD0PSM0_CIRMR</name>
<dbReference type="EMBL" id="JAMKFB020000013">
    <property type="protein sequence ID" value="KAL0177043.1"/>
    <property type="molecule type" value="Genomic_DNA"/>
</dbReference>
<dbReference type="InterPro" id="IPR040024">
    <property type="entry name" value="PPP1R21"/>
</dbReference>
<sequence>MKARDVAAQALGFVQNLVSALLNFHSYTEQRVHIYPLDSSIEAISPVNQK</sequence>
<proteinExistence type="predicted"/>
<keyword evidence="3" id="KW-1185">Reference proteome</keyword>
<evidence type="ECO:0000259" key="1">
    <source>
        <dbReference type="Pfam" id="PF10212"/>
    </source>
</evidence>
<gene>
    <name evidence="2" type="ORF">M9458_025937</name>
</gene>
<comment type="caution">
    <text evidence="2">The sequence shown here is derived from an EMBL/GenBank/DDBJ whole genome shotgun (WGS) entry which is preliminary data.</text>
</comment>
<dbReference type="InterPro" id="IPR019348">
    <property type="entry name" value="PPP1R21_six_helix"/>
</dbReference>
<evidence type="ECO:0000313" key="2">
    <source>
        <dbReference type="EMBL" id="KAL0177043.1"/>
    </source>
</evidence>
<evidence type="ECO:0000313" key="3">
    <source>
        <dbReference type="Proteomes" id="UP001529510"/>
    </source>
</evidence>
<dbReference type="Proteomes" id="UP001529510">
    <property type="component" value="Unassembled WGS sequence"/>
</dbReference>
<protein>
    <recommendedName>
        <fullName evidence="1">Protein phosphatase 1 regulatory subunit 21 six-helix bundle domain-containing protein</fullName>
    </recommendedName>
</protein>